<reference evidence="2 3" key="1">
    <citation type="submission" date="2019-08" db="EMBL/GenBank/DDBJ databases">
        <title>Whole genome of Aphis craccivora.</title>
        <authorList>
            <person name="Voronova N.V."/>
            <person name="Shulinski R.S."/>
            <person name="Bandarenka Y.V."/>
            <person name="Zhorov D.G."/>
            <person name="Warner D."/>
        </authorList>
    </citation>
    <scope>NUCLEOTIDE SEQUENCE [LARGE SCALE GENOMIC DNA]</scope>
    <source>
        <strain evidence="2">180601</strain>
        <tissue evidence="2">Whole Body</tissue>
    </source>
</reference>
<protein>
    <recommendedName>
        <fullName evidence="4">DUF4806 domain-containing protein</fullName>
    </recommendedName>
</protein>
<comment type="caution">
    <text evidence="2">The sequence shown here is derived from an EMBL/GenBank/DDBJ whole genome shotgun (WGS) entry which is preliminary data.</text>
</comment>
<evidence type="ECO:0008006" key="4">
    <source>
        <dbReference type="Google" id="ProtNLM"/>
    </source>
</evidence>
<sequence>SINDRYVFLAKKFNKICCYFEKPINSLKLGIALVDELSTAEDYTIIDIEFTEFSNSSFFDDDAVEPVPSIWISKNRTCAWPRNGALIKKYIQLKTISNEIEFDYCHKAKVLKTNISKKILFNNKFLCYSIHYNLIPFIYYRIIWRIWQKKGVHKSYSDFPEYSDSDDDKSNNSNKSDHKLIKYADWSPSPKKFKMPKSNSDKDKGVTKVTHGSSTPAGKDFPKETLYIMPTKDSSVNSKMSSSLNDMTCCPLPIDNMTDLDTFETVSLVNELSYIGGKNVKSMVKRLMAKLLIKDELLKDFSYSGKKGKQTFSNLATCSVIFDAIKTQEKFKHSTQNEMEEIIKYVLAQAPFNLKRQIEKKN</sequence>
<dbReference type="PANTHER" id="PTHR34153">
    <property type="entry name" value="SI:CH211-262H13.3-RELATED-RELATED"/>
    <property type="match status" value="1"/>
</dbReference>
<evidence type="ECO:0000313" key="2">
    <source>
        <dbReference type="EMBL" id="KAF0750691.1"/>
    </source>
</evidence>
<name>A0A6G0Y7X7_APHCR</name>
<dbReference type="Proteomes" id="UP000478052">
    <property type="component" value="Unassembled WGS sequence"/>
</dbReference>
<dbReference type="PANTHER" id="PTHR34153:SF2">
    <property type="entry name" value="SI:CH211-262H13.3-RELATED"/>
    <property type="match status" value="1"/>
</dbReference>
<evidence type="ECO:0000256" key="1">
    <source>
        <dbReference type="SAM" id="MobiDB-lite"/>
    </source>
</evidence>
<dbReference type="AlphaFoldDB" id="A0A6G0Y7X7"/>
<dbReference type="OrthoDB" id="10071708at2759"/>
<organism evidence="2 3">
    <name type="scientific">Aphis craccivora</name>
    <name type="common">Cowpea aphid</name>
    <dbReference type="NCBI Taxonomy" id="307492"/>
    <lineage>
        <taxon>Eukaryota</taxon>
        <taxon>Metazoa</taxon>
        <taxon>Ecdysozoa</taxon>
        <taxon>Arthropoda</taxon>
        <taxon>Hexapoda</taxon>
        <taxon>Insecta</taxon>
        <taxon>Pterygota</taxon>
        <taxon>Neoptera</taxon>
        <taxon>Paraneoptera</taxon>
        <taxon>Hemiptera</taxon>
        <taxon>Sternorrhyncha</taxon>
        <taxon>Aphidomorpha</taxon>
        <taxon>Aphidoidea</taxon>
        <taxon>Aphididae</taxon>
        <taxon>Aphidini</taxon>
        <taxon>Aphis</taxon>
        <taxon>Aphis</taxon>
    </lineage>
</organism>
<dbReference type="EMBL" id="VUJU01005635">
    <property type="protein sequence ID" value="KAF0750691.1"/>
    <property type="molecule type" value="Genomic_DNA"/>
</dbReference>
<evidence type="ECO:0000313" key="3">
    <source>
        <dbReference type="Proteomes" id="UP000478052"/>
    </source>
</evidence>
<proteinExistence type="predicted"/>
<keyword evidence="3" id="KW-1185">Reference proteome</keyword>
<feature type="region of interest" description="Disordered" evidence="1">
    <location>
        <begin position="187"/>
        <end position="218"/>
    </location>
</feature>
<feature type="non-terminal residue" evidence="2">
    <location>
        <position position="1"/>
    </location>
</feature>
<gene>
    <name evidence="2" type="ORF">FWK35_00026148</name>
</gene>
<accession>A0A6G0Y7X7</accession>